<protein>
    <submittedName>
        <fullName evidence="7">Uncharacterized protein</fullName>
    </submittedName>
</protein>
<sequence>MESPESPVEHVDVLVVGGGPVGLITAYQLARNLTRSKHRIKIIEKHAKSSQDQYGRAITLFPRTSEMLDQLGLADALAQQCFACRDTVNYDQHGNEVQGRGWAFMQNMKDTAWDFALVLRQKYQEDIFRRAMSKEGVDLQAPYTLTGIHISHDVQPGDYRILATIEHSETKLQSHVKCRYLVGADGGKSFVRRALAIPFDGSSTEDKWVRIDGVVETNLPKPRTYCAIESPTHGNVLWAALDRGATRIGFAFTAERQKAYTEFNEDAAVAEAIAAVKPFSLRFKQVDWWTIYVVGQRIARSFFEHDCVFLAGDACHTHSSGAAQGMNTGLHDAVNLAWKLCLVLQGRAQPALLRSYETERRPNVCRLIGYDKAISRLMTMQLPEDWTGDPNADPNQVLGTVMAEAASFSSGLGIFYEQDSYLNFSQSQAGEEGIAIPTVHPGHRAPDITLQKPGTFEATRLQRETPNNACFYIAVFSGNVESTLHSLTCFTKAVASLPWLLDDDAVPISWLSIIAGRGAPLAYEMLGHMPLGRVFYDGDYSAHGRYGVSMEKGAVLVLRPDGWVGTVVELDGNGVEKLERYFSRFLLAAATGTKHGAKL</sequence>
<dbReference type="InterPro" id="IPR038220">
    <property type="entry name" value="PHOX_C_sf"/>
</dbReference>
<dbReference type="InterPro" id="IPR036249">
    <property type="entry name" value="Thioredoxin-like_sf"/>
</dbReference>
<evidence type="ECO:0000259" key="5">
    <source>
        <dbReference type="Pfam" id="PF01494"/>
    </source>
</evidence>
<dbReference type="SUPFAM" id="SSF52833">
    <property type="entry name" value="Thioredoxin-like"/>
    <property type="match status" value="1"/>
</dbReference>
<dbReference type="GO" id="GO:0016709">
    <property type="term" value="F:oxidoreductase activity, acting on paired donors, with incorporation or reduction of molecular oxygen, NAD(P)H as one donor, and incorporation of one atom of oxygen"/>
    <property type="evidence" value="ECO:0007669"/>
    <property type="project" value="UniProtKB-ARBA"/>
</dbReference>
<organism evidence="7 8">
    <name type="scientific">Exserohilum turcicum (strain 28A)</name>
    <name type="common">Northern leaf blight fungus</name>
    <name type="synonym">Setosphaeria turcica</name>
    <dbReference type="NCBI Taxonomy" id="671987"/>
    <lineage>
        <taxon>Eukaryota</taxon>
        <taxon>Fungi</taxon>
        <taxon>Dikarya</taxon>
        <taxon>Ascomycota</taxon>
        <taxon>Pezizomycotina</taxon>
        <taxon>Dothideomycetes</taxon>
        <taxon>Pleosporomycetidae</taxon>
        <taxon>Pleosporales</taxon>
        <taxon>Pleosporineae</taxon>
        <taxon>Pleosporaceae</taxon>
        <taxon>Exserohilum</taxon>
    </lineage>
</organism>
<dbReference type="SUPFAM" id="SSF54373">
    <property type="entry name" value="FAD-linked reductases, C-terminal domain"/>
    <property type="match status" value="1"/>
</dbReference>
<reference evidence="7 8" key="1">
    <citation type="journal article" date="2012" name="PLoS Pathog.">
        <title>Diverse lifestyles and strategies of plant pathogenesis encoded in the genomes of eighteen Dothideomycetes fungi.</title>
        <authorList>
            <person name="Ohm R.A."/>
            <person name="Feau N."/>
            <person name="Henrissat B."/>
            <person name="Schoch C.L."/>
            <person name="Horwitz B.A."/>
            <person name="Barry K.W."/>
            <person name="Condon B.J."/>
            <person name="Copeland A.C."/>
            <person name="Dhillon B."/>
            <person name="Glaser F."/>
            <person name="Hesse C.N."/>
            <person name="Kosti I."/>
            <person name="LaButti K."/>
            <person name="Lindquist E.A."/>
            <person name="Lucas S."/>
            <person name="Salamov A.A."/>
            <person name="Bradshaw R.E."/>
            <person name="Ciuffetti L."/>
            <person name="Hamelin R.C."/>
            <person name="Kema G.H.J."/>
            <person name="Lawrence C."/>
            <person name="Scott J.A."/>
            <person name="Spatafora J.W."/>
            <person name="Turgeon B.G."/>
            <person name="de Wit P.J.G.M."/>
            <person name="Zhong S."/>
            <person name="Goodwin S.B."/>
            <person name="Grigoriev I.V."/>
        </authorList>
    </citation>
    <scope>NUCLEOTIDE SEQUENCE [LARGE SCALE GENOMIC DNA]</scope>
    <source>
        <strain evidence="8">28A</strain>
    </source>
</reference>
<dbReference type="Pfam" id="PF07976">
    <property type="entry name" value="Phe_hydrox_dim"/>
    <property type="match status" value="1"/>
</dbReference>
<feature type="domain" description="Phenol hydroxylase-like C-terminal dimerisation" evidence="6">
    <location>
        <begin position="537"/>
        <end position="588"/>
    </location>
</feature>
<dbReference type="PANTHER" id="PTHR43004">
    <property type="entry name" value="TRK SYSTEM POTASSIUM UPTAKE PROTEIN"/>
    <property type="match status" value="1"/>
</dbReference>
<comment type="similarity">
    <text evidence="1">Belongs to the PheA/TfdB FAD monooxygenase family.</text>
</comment>
<keyword evidence="4" id="KW-0560">Oxidoreductase</keyword>
<dbReference type="eggNOG" id="KOG3855">
    <property type="taxonomic scope" value="Eukaryota"/>
</dbReference>
<gene>
    <name evidence="7" type="ORF">SETTUDRAFT_46674</name>
</gene>
<dbReference type="GeneID" id="19405070"/>
<keyword evidence="2" id="KW-0285">Flavoprotein</keyword>
<dbReference type="HOGENOM" id="CLU_009665_9_4_1"/>
<evidence type="ECO:0000256" key="3">
    <source>
        <dbReference type="ARBA" id="ARBA00022827"/>
    </source>
</evidence>
<dbReference type="GO" id="GO:0071949">
    <property type="term" value="F:FAD binding"/>
    <property type="evidence" value="ECO:0007669"/>
    <property type="project" value="InterPro"/>
</dbReference>
<evidence type="ECO:0000313" key="8">
    <source>
        <dbReference type="Proteomes" id="UP000016935"/>
    </source>
</evidence>
<accession>R0K5V4</accession>
<dbReference type="SUPFAM" id="SSF51905">
    <property type="entry name" value="FAD/NAD(P)-binding domain"/>
    <property type="match status" value="1"/>
</dbReference>
<dbReference type="Gene3D" id="3.40.30.20">
    <property type="match status" value="2"/>
</dbReference>
<dbReference type="InterPro" id="IPR002938">
    <property type="entry name" value="FAD-bd"/>
</dbReference>
<keyword evidence="8" id="KW-1185">Reference proteome</keyword>
<dbReference type="STRING" id="671987.R0K5V4"/>
<name>R0K5V4_EXST2</name>
<dbReference type="Proteomes" id="UP000016935">
    <property type="component" value="Unassembled WGS sequence"/>
</dbReference>
<proteinExistence type="inferred from homology"/>
<dbReference type="PRINTS" id="PR00420">
    <property type="entry name" value="RNGMNOXGNASE"/>
</dbReference>
<evidence type="ECO:0000259" key="6">
    <source>
        <dbReference type="Pfam" id="PF07976"/>
    </source>
</evidence>
<keyword evidence="3" id="KW-0274">FAD</keyword>
<dbReference type="Gene3D" id="3.50.50.60">
    <property type="entry name" value="FAD/NAD(P)-binding domain"/>
    <property type="match status" value="1"/>
</dbReference>
<dbReference type="EMBL" id="KB908537">
    <property type="protein sequence ID" value="EOA88413.1"/>
    <property type="molecule type" value="Genomic_DNA"/>
</dbReference>
<dbReference type="Gene3D" id="3.30.9.10">
    <property type="entry name" value="D-Amino Acid Oxidase, subunit A, domain 2"/>
    <property type="match status" value="1"/>
</dbReference>
<dbReference type="InterPro" id="IPR036188">
    <property type="entry name" value="FAD/NAD-bd_sf"/>
</dbReference>
<evidence type="ECO:0000256" key="4">
    <source>
        <dbReference type="ARBA" id="ARBA00023002"/>
    </source>
</evidence>
<dbReference type="Pfam" id="PF01494">
    <property type="entry name" value="FAD_binding_3"/>
    <property type="match status" value="1"/>
</dbReference>
<evidence type="ECO:0000256" key="1">
    <source>
        <dbReference type="ARBA" id="ARBA00007801"/>
    </source>
</evidence>
<evidence type="ECO:0000256" key="2">
    <source>
        <dbReference type="ARBA" id="ARBA00022630"/>
    </source>
</evidence>
<reference evidence="7 8" key="2">
    <citation type="journal article" date="2013" name="PLoS Genet.">
        <title>Comparative genome structure, secondary metabolite, and effector coding capacity across Cochliobolus pathogens.</title>
        <authorList>
            <person name="Condon B.J."/>
            <person name="Leng Y."/>
            <person name="Wu D."/>
            <person name="Bushley K.E."/>
            <person name="Ohm R.A."/>
            <person name="Otillar R."/>
            <person name="Martin J."/>
            <person name="Schackwitz W."/>
            <person name="Grimwood J."/>
            <person name="MohdZainudin N."/>
            <person name="Xue C."/>
            <person name="Wang R."/>
            <person name="Manning V.A."/>
            <person name="Dhillon B."/>
            <person name="Tu Z.J."/>
            <person name="Steffenson B.J."/>
            <person name="Salamov A."/>
            <person name="Sun H."/>
            <person name="Lowry S."/>
            <person name="LaButti K."/>
            <person name="Han J."/>
            <person name="Copeland A."/>
            <person name="Lindquist E."/>
            <person name="Barry K."/>
            <person name="Schmutz J."/>
            <person name="Baker S.E."/>
            <person name="Ciuffetti L.M."/>
            <person name="Grigoriev I.V."/>
            <person name="Zhong S."/>
            <person name="Turgeon B.G."/>
        </authorList>
    </citation>
    <scope>NUCLEOTIDE SEQUENCE [LARGE SCALE GENOMIC DNA]</scope>
    <source>
        <strain evidence="8">28A</strain>
    </source>
</reference>
<dbReference type="OrthoDB" id="1716816at2759"/>
<dbReference type="AlphaFoldDB" id="R0K5V4"/>
<feature type="domain" description="FAD-binding" evidence="5">
    <location>
        <begin position="11"/>
        <end position="365"/>
    </location>
</feature>
<dbReference type="PANTHER" id="PTHR43004:SF5">
    <property type="entry name" value="FAD-BINDING DOMAIN-CONTAINING PROTEIN"/>
    <property type="match status" value="1"/>
</dbReference>
<evidence type="ECO:0000313" key="7">
    <source>
        <dbReference type="EMBL" id="EOA88413.1"/>
    </source>
</evidence>
<dbReference type="InterPro" id="IPR012941">
    <property type="entry name" value="Phe_hydrox_C_dim_dom"/>
</dbReference>
<dbReference type="InterPro" id="IPR050641">
    <property type="entry name" value="RIFMO-like"/>
</dbReference>
<dbReference type="RefSeq" id="XP_008023768.1">
    <property type="nucleotide sequence ID" value="XM_008025577.1"/>
</dbReference>